<keyword evidence="4" id="KW-1185">Reference proteome</keyword>
<proteinExistence type="predicted"/>
<dbReference type="EMBL" id="PIQG01000001">
    <property type="protein sequence ID" value="RUO79029.1"/>
    <property type="molecule type" value="Genomic_DNA"/>
</dbReference>
<dbReference type="Pfam" id="PF04402">
    <property type="entry name" value="SIMPL"/>
    <property type="match status" value="1"/>
</dbReference>
<organism evidence="3 4">
    <name type="scientific">Pseudidiomarina taiwanensis</name>
    <dbReference type="NCBI Taxonomy" id="337250"/>
    <lineage>
        <taxon>Bacteria</taxon>
        <taxon>Pseudomonadati</taxon>
        <taxon>Pseudomonadota</taxon>
        <taxon>Gammaproteobacteria</taxon>
        <taxon>Alteromonadales</taxon>
        <taxon>Idiomarinaceae</taxon>
        <taxon>Pseudidiomarina</taxon>
    </lineage>
</organism>
<gene>
    <name evidence="3" type="ORF">CWI83_00455</name>
</gene>
<dbReference type="InterPro" id="IPR007497">
    <property type="entry name" value="SIMPL/DUF541"/>
</dbReference>
<dbReference type="Proteomes" id="UP000288279">
    <property type="component" value="Unassembled WGS sequence"/>
</dbReference>
<dbReference type="Gene3D" id="3.30.70.2970">
    <property type="entry name" value="Protein of unknown function (DUF541), domain 2"/>
    <property type="match status" value="1"/>
</dbReference>
<comment type="caution">
    <text evidence="3">The sequence shown here is derived from an EMBL/GenBank/DDBJ whole genome shotgun (WGS) entry which is preliminary data.</text>
</comment>
<dbReference type="GO" id="GO:0006974">
    <property type="term" value="P:DNA damage response"/>
    <property type="evidence" value="ECO:0007669"/>
    <property type="project" value="TreeGrafter"/>
</dbReference>
<reference evidence="3 4" key="1">
    <citation type="journal article" date="2011" name="Front. Microbiol.">
        <title>Genomic signatures of strain selection and enhancement in Bacillus atrophaeus var. globigii, a historical biowarfare simulant.</title>
        <authorList>
            <person name="Gibbons H.S."/>
            <person name="Broomall S.M."/>
            <person name="McNew L.A."/>
            <person name="Daligault H."/>
            <person name="Chapman C."/>
            <person name="Bruce D."/>
            <person name="Karavis M."/>
            <person name="Krepps M."/>
            <person name="McGregor P.A."/>
            <person name="Hong C."/>
            <person name="Park K.H."/>
            <person name="Akmal A."/>
            <person name="Feldman A."/>
            <person name="Lin J.S."/>
            <person name="Chang W.E."/>
            <person name="Higgs B.W."/>
            <person name="Demirev P."/>
            <person name="Lindquist J."/>
            <person name="Liem A."/>
            <person name="Fochler E."/>
            <person name="Read T.D."/>
            <person name="Tapia R."/>
            <person name="Johnson S."/>
            <person name="Bishop-Lilly K.A."/>
            <person name="Detter C."/>
            <person name="Han C."/>
            <person name="Sozhamannan S."/>
            <person name="Rosenzweig C.N."/>
            <person name="Skowronski E.W."/>
        </authorList>
    </citation>
    <scope>NUCLEOTIDE SEQUENCE [LARGE SCALE GENOMIC DNA]</scope>
    <source>
        <strain evidence="3 4">PIT1</strain>
    </source>
</reference>
<dbReference type="PANTHER" id="PTHR34387">
    <property type="entry name" value="SLR1258 PROTEIN"/>
    <property type="match status" value="1"/>
</dbReference>
<keyword evidence="1" id="KW-0175">Coiled coil</keyword>
<protein>
    <recommendedName>
        <fullName evidence="5">SIMPL domain-containing protein</fullName>
    </recommendedName>
</protein>
<feature type="coiled-coil region" evidence="1">
    <location>
        <begin position="115"/>
        <end position="142"/>
    </location>
</feature>
<evidence type="ECO:0000313" key="4">
    <source>
        <dbReference type="Proteomes" id="UP000288279"/>
    </source>
</evidence>
<keyword evidence="2" id="KW-0812">Transmembrane</keyword>
<dbReference type="Gene3D" id="3.30.110.170">
    <property type="entry name" value="Protein of unknown function (DUF541), domain 1"/>
    <property type="match status" value="1"/>
</dbReference>
<accession>A0A432ZMB1</accession>
<feature type="transmembrane region" description="Helical" evidence="2">
    <location>
        <begin position="15"/>
        <end position="38"/>
    </location>
</feature>
<evidence type="ECO:0000256" key="2">
    <source>
        <dbReference type="SAM" id="Phobius"/>
    </source>
</evidence>
<evidence type="ECO:0008006" key="5">
    <source>
        <dbReference type="Google" id="ProtNLM"/>
    </source>
</evidence>
<dbReference type="AlphaFoldDB" id="A0A432ZMB1"/>
<dbReference type="PANTHER" id="PTHR34387:SF2">
    <property type="entry name" value="SLR1258 PROTEIN"/>
    <property type="match status" value="1"/>
</dbReference>
<sequence length="298" mass="33049">MLASCQQTQHGLTRLLFGCVTHIELIAQVGVYSIGIMITLTPGKLKMERLMKAHAISLSTAILGLLFLTGCQPQSIDNSKVYRINDTANESRTITVQGAASVRATPDQAQVHMLIRRMGQDLNLLKAQVDQQTRQIQEVAVAFGLPPEQVITPQFSIYPEYRWVDEERVFKGYNVTRQVTLQLAQIEQVDQLVEQLVQAGVEQISSIQFQVTEQEALYNEALRRATSVAQHRAKLLAVHNQAQLGELIRLDEVSAGQPYPIEAMRMRAADASPTQPGEQEINAQVTATYRLTEAAAGD</sequence>
<name>A0A432ZMB1_9GAMM</name>
<dbReference type="InterPro" id="IPR052022">
    <property type="entry name" value="26kDa_periplasmic_antigen"/>
</dbReference>
<evidence type="ECO:0000256" key="1">
    <source>
        <dbReference type="SAM" id="Coils"/>
    </source>
</evidence>
<keyword evidence="2" id="KW-0472">Membrane</keyword>
<evidence type="ECO:0000313" key="3">
    <source>
        <dbReference type="EMBL" id="RUO79029.1"/>
    </source>
</evidence>
<keyword evidence="2" id="KW-1133">Transmembrane helix</keyword>